<proteinExistence type="predicted"/>
<reference evidence="3 4" key="1">
    <citation type="submission" date="2013-08" db="EMBL/GenBank/DDBJ databases">
        <authorList>
            <person name="Durkin A.S."/>
            <person name="Haft D.R."/>
            <person name="McCorrison J."/>
            <person name="Torralba M."/>
            <person name="Gillis M."/>
            <person name="Haft D.H."/>
            <person name="Methe B."/>
            <person name="Sutton G."/>
            <person name="Nelson K.E."/>
        </authorList>
    </citation>
    <scope>NUCLEOTIDE SEQUENCE [LARGE SCALE GENOMIC DNA]</scope>
    <source>
        <strain evidence="2 4">ATCC 35536</strain>
        <strain evidence="1 3">VPI DR56BR1116</strain>
    </source>
</reference>
<gene>
    <name evidence="2" type="ORF">HMPREF0860_0165</name>
    <name evidence="1" type="ORF">HMPREF1325_2414</name>
</gene>
<comment type="caution">
    <text evidence="1">The sequence shown here is derived from an EMBL/GenBank/DDBJ whole genome shotgun (WGS) entry which is preliminary data.</text>
</comment>
<organism evidence="1 3">
    <name type="scientific">Treponema socranskii subsp. socranskii VPI DR56BR1116 = ATCC 35536</name>
    <dbReference type="NCBI Taxonomy" id="1125725"/>
    <lineage>
        <taxon>Bacteria</taxon>
        <taxon>Pseudomonadati</taxon>
        <taxon>Spirochaetota</taxon>
        <taxon>Spirochaetia</taxon>
        <taxon>Spirochaetales</taxon>
        <taxon>Treponemataceae</taxon>
        <taxon>Treponema</taxon>
    </lineage>
</organism>
<name>U1GYF0_TRESO</name>
<dbReference type="OrthoDB" id="581472at2"/>
<dbReference type="EMBL" id="AVQI01000050">
    <property type="protein sequence ID" value="ERK02664.1"/>
    <property type="molecule type" value="Genomic_DNA"/>
</dbReference>
<dbReference type="RefSeq" id="WP_021329451.1">
    <property type="nucleotide sequence ID" value="NZ_AUZJ01000009.1"/>
</dbReference>
<evidence type="ECO:0000313" key="1">
    <source>
        <dbReference type="EMBL" id="ERF61574.1"/>
    </source>
</evidence>
<sequence length="232" mass="27359">MYLLYVDDSGVTSDPNVKYSVLAGFATFENQTYWIQKAVDDIMLKYIGRADLELHASPIRSGRGIWRSFPKENRESILRECLDYVKNNYPRQFILFGAVIDNSTENVPENLFTQITSRFDKFLKRKYLKNEESARGLAVFDKSKMENQYQNWSKIYQTLGNQWKEKLNNFSEVPLFLDSEMSRSIQIADLIAFSLFRNFEYNDDTYYSIIKDCFDKEKNLQHGLYLLEKNSI</sequence>
<accession>U1GYF0</accession>
<dbReference type="EMBL" id="AUZJ01000009">
    <property type="protein sequence ID" value="ERF61574.1"/>
    <property type="molecule type" value="Genomic_DNA"/>
</dbReference>
<dbReference type="AlphaFoldDB" id="U1GYF0"/>
<keyword evidence="4" id="KW-1185">Reference proteome</keyword>
<dbReference type="Pfam" id="PF12686">
    <property type="entry name" value="DUF3800"/>
    <property type="match status" value="1"/>
</dbReference>
<dbReference type="eggNOG" id="ENOG502ZD31">
    <property type="taxonomic scope" value="Bacteria"/>
</dbReference>
<evidence type="ECO:0000313" key="2">
    <source>
        <dbReference type="EMBL" id="ERK02664.1"/>
    </source>
</evidence>
<evidence type="ECO:0000313" key="3">
    <source>
        <dbReference type="Proteomes" id="UP000016412"/>
    </source>
</evidence>
<dbReference type="PATRIC" id="fig|1125725.3.peg.482"/>
<dbReference type="Proteomes" id="UP000016412">
    <property type="component" value="Unassembled WGS sequence"/>
</dbReference>
<evidence type="ECO:0000313" key="4">
    <source>
        <dbReference type="Proteomes" id="UP000016646"/>
    </source>
</evidence>
<protein>
    <submittedName>
        <fullName evidence="1">PF12686 family protein</fullName>
    </submittedName>
</protein>
<dbReference type="Proteomes" id="UP000016646">
    <property type="component" value="Unassembled WGS sequence"/>
</dbReference>
<dbReference type="InterPro" id="IPR024524">
    <property type="entry name" value="DUF3800"/>
</dbReference>